<name>A0A143WT54_9ENTR</name>
<accession>A0A143WT54</accession>
<dbReference type="Proteomes" id="UP000095322">
    <property type="component" value="Chromosome I"/>
</dbReference>
<dbReference type="KEGG" id="den:MHIR_DE00638"/>
<sequence length="49" mass="5731">MPDTGRIASSYTQYHAWMCLVATLWRTVFDAVLVMSNNILSNDHLHYMR</sequence>
<evidence type="ECO:0000256" key="1">
    <source>
        <dbReference type="SAM" id="Phobius"/>
    </source>
</evidence>
<keyword evidence="1" id="KW-0472">Membrane</keyword>
<reference evidence="3" key="1">
    <citation type="submission" date="2016-01" db="EMBL/GenBank/DDBJ databases">
        <authorList>
            <person name="Husnik F."/>
        </authorList>
    </citation>
    <scope>NUCLEOTIDE SEQUENCE [LARGE SCALE GENOMIC DNA]</scope>
</reference>
<dbReference type="EMBL" id="LN999833">
    <property type="protein sequence ID" value="CUX96873.1"/>
    <property type="molecule type" value="Genomic_DNA"/>
</dbReference>
<keyword evidence="1" id="KW-1133">Transmembrane helix</keyword>
<keyword evidence="3" id="KW-1185">Reference proteome</keyword>
<evidence type="ECO:0000313" key="3">
    <source>
        <dbReference type="Proteomes" id="UP000095322"/>
    </source>
</evidence>
<keyword evidence="1" id="KW-0812">Transmembrane</keyword>
<evidence type="ECO:0000313" key="2">
    <source>
        <dbReference type="EMBL" id="CUX96873.1"/>
    </source>
</evidence>
<dbReference type="AlphaFoldDB" id="A0A143WT54"/>
<feature type="transmembrane region" description="Helical" evidence="1">
    <location>
        <begin position="14"/>
        <end position="40"/>
    </location>
</feature>
<protein>
    <submittedName>
        <fullName evidence="2">Uncharacterized protein</fullName>
    </submittedName>
</protein>
<organism evidence="2 3">
    <name type="scientific">Candidatus Doolittlea endobia</name>
    <dbReference type="NCBI Taxonomy" id="1778262"/>
    <lineage>
        <taxon>Bacteria</taxon>
        <taxon>Pseudomonadati</taxon>
        <taxon>Pseudomonadota</taxon>
        <taxon>Gammaproteobacteria</taxon>
        <taxon>Enterobacterales</taxon>
        <taxon>Enterobacteriaceae</taxon>
        <taxon>Candidatus Doolittlea</taxon>
    </lineage>
</organism>
<proteinExistence type="predicted"/>
<gene>
    <name evidence="2" type="ORF">MHIR_DE00638</name>
</gene>